<comment type="caution">
    <text evidence="3">The sequence shown here is derived from an EMBL/GenBank/DDBJ whole genome shotgun (WGS) entry which is preliminary data.</text>
</comment>
<evidence type="ECO:0000259" key="2">
    <source>
        <dbReference type="Pfam" id="PF26449"/>
    </source>
</evidence>
<evidence type="ECO:0000313" key="3">
    <source>
        <dbReference type="EMBL" id="PIV10403.1"/>
    </source>
</evidence>
<dbReference type="EMBL" id="PEUX01000015">
    <property type="protein sequence ID" value="PIV10403.1"/>
    <property type="molecule type" value="Genomic_DNA"/>
</dbReference>
<name>A0A2M7BV11_9BACT</name>
<dbReference type="InterPro" id="IPR058441">
    <property type="entry name" value="DUF8128"/>
</dbReference>
<keyword evidence="1" id="KW-0472">Membrane</keyword>
<keyword evidence="1" id="KW-1133">Transmembrane helix</keyword>
<sequence>MLMPTPLQIIFAFLTALYRIGGFLLSLWWIYCPLILFFLAKGLWLKAARQKFIQRIDWLILEIKPPAEIKKTPRAMEQFFAGLHGTQRTPNWKERNIGGEVQEWFSLEMVSQSGEIHFLIRLPKMYRDLVEAQIYAQYPETEIEQVSDYVQSVPVDMANSDYDLWGTELVLTKEDAYPIRTYTAFEKDILLEEQRIDPVASLLEVMSKLKEGENIWIQTLVRPVMSEWRKSCEKLRDKILNRAVARAPGELKKEALAWKDESRNQLHFLLAGPSSTSPAVEERKINPLDWMTKSEKDVLTALEENINKIAFEIIIRFVYSAPSDIFSKSNVSAVIGCYKQFSTENLNGFKPNKKVTPKIDYRVQLKKPRENYRKRKILAAYRKREFIQYSTAIPYLKTFFFERLPILNWFFIRSQPFVFNIEELATVYHYPGEMVKAPLTPKVEAKKGEPPMRLPVK</sequence>
<reference evidence="4" key="1">
    <citation type="submission" date="2017-09" db="EMBL/GenBank/DDBJ databases">
        <title>Depth-based differentiation of microbial function through sediment-hosted aquifers and enrichment of novel symbionts in the deep terrestrial subsurface.</title>
        <authorList>
            <person name="Probst A.J."/>
            <person name="Ladd B."/>
            <person name="Jarett J.K."/>
            <person name="Geller-Mcgrath D.E."/>
            <person name="Sieber C.M.K."/>
            <person name="Emerson J.B."/>
            <person name="Anantharaman K."/>
            <person name="Thomas B.C."/>
            <person name="Malmstrom R."/>
            <person name="Stieglmeier M."/>
            <person name="Klingl A."/>
            <person name="Woyke T."/>
            <person name="Ryan C.M."/>
            <person name="Banfield J.F."/>
        </authorList>
    </citation>
    <scope>NUCLEOTIDE SEQUENCE [LARGE SCALE GENOMIC DNA]</scope>
</reference>
<gene>
    <name evidence="3" type="ORF">COS49_00670</name>
</gene>
<feature type="domain" description="DUF8128" evidence="2">
    <location>
        <begin position="58"/>
        <end position="432"/>
    </location>
</feature>
<evidence type="ECO:0000256" key="1">
    <source>
        <dbReference type="SAM" id="Phobius"/>
    </source>
</evidence>
<dbReference type="Proteomes" id="UP000229894">
    <property type="component" value="Unassembled WGS sequence"/>
</dbReference>
<evidence type="ECO:0000313" key="4">
    <source>
        <dbReference type="Proteomes" id="UP000229894"/>
    </source>
</evidence>
<dbReference type="AlphaFoldDB" id="A0A2M7BV11"/>
<dbReference type="Pfam" id="PF26449">
    <property type="entry name" value="DUF8128"/>
    <property type="match status" value="1"/>
</dbReference>
<feature type="transmembrane region" description="Helical" evidence="1">
    <location>
        <begin position="20"/>
        <end position="45"/>
    </location>
</feature>
<protein>
    <recommendedName>
        <fullName evidence="2">DUF8128 domain-containing protein</fullName>
    </recommendedName>
</protein>
<organism evidence="3 4">
    <name type="scientific">Candidatus Portnoybacteria bacterium CG03_land_8_20_14_0_80_41_10</name>
    <dbReference type="NCBI Taxonomy" id="1974808"/>
    <lineage>
        <taxon>Bacteria</taxon>
        <taxon>Candidatus Portnoyibacteriota</taxon>
    </lineage>
</organism>
<keyword evidence="1" id="KW-0812">Transmembrane</keyword>
<accession>A0A2M7BV11</accession>
<proteinExistence type="predicted"/>